<name>A0A1H5BLU6_9MICO</name>
<organism evidence="1 2">
    <name type="scientific">Ruania alba</name>
    <dbReference type="NCBI Taxonomy" id="648782"/>
    <lineage>
        <taxon>Bacteria</taxon>
        <taxon>Bacillati</taxon>
        <taxon>Actinomycetota</taxon>
        <taxon>Actinomycetes</taxon>
        <taxon>Micrococcales</taxon>
        <taxon>Ruaniaceae</taxon>
        <taxon>Ruania</taxon>
    </lineage>
</organism>
<dbReference type="RefSeq" id="WP_089771237.1">
    <property type="nucleotide sequence ID" value="NZ_FNTX01000001.1"/>
</dbReference>
<sequence>MQLTPGERSILVQARRQGGLLGVDQCYEEGFTEGRVRSLVKHRVWSRAARGVVDTGVVRPIRPLDAGRERTAWLGLLSGGPTAVSVGLCALALHGIEGLPVELVPEVVLPGGRNNRGSNIRIRRYRRAFGTIRIEGRAVADMPYALAQALPAGDRVRGVSLIDSALHLRRLTPPGLEIVADQLRERRGGRRCLRWLDLADARAESALESRARMLAADEGLPATDLQVVIRDACGQFIARGDLGWRRKDGTWVLAEIGGRGVHSAPTATDGGRMR</sequence>
<evidence type="ECO:0000313" key="1">
    <source>
        <dbReference type="EMBL" id="SED55171.1"/>
    </source>
</evidence>
<dbReference type="OrthoDB" id="5143202at2"/>
<protein>
    <submittedName>
        <fullName evidence="1">Uncharacterized protein</fullName>
    </submittedName>
</protein>
<evidence type="ECO:0000313" key="2">
    <source>
        <dbReference type="Proteomes" id="UP000199220"/>
    </source>
</evidence>
<proteinExistence type="predicted"/>
<dbReference type="EMBL" id="FNTX01000001">
    <property type="protein sequence ID" value="SED55171.1"/>
    <property type="molecule type" value="Genomic_DNA"/>
</dbReference>
<keyword evidence="2" id="KW-1185">Reference proteome</keyword>
<reference evidence="2" key="1">
    <citation type="submission" date="2016-10" db="EMBL/GenBank/DDBJ databases">
        <authorList>
            <person name="Varghese N."/>
            <person name="Submissions S."/>
        </authorList>
    </citation>
    <scope>NUCLEOTIDE SEQUENCE [LARGE SCALE GENOMIC DNA]</scope>
    <source>
        <strain evidence="2">DSM 21368</strain>
    </source>
</reference>
<accession>A0A1H5BLU6</accession>
<dbReference type="AlphaFoldDB" id="A0A1H5BLU6"/>
<gene>
    <name evidence="1" type="ORF">SAMN04488554_0134</name>
</gene>
<dbReference type="STRING" id="648782.SAMN04488554_0134"/>
<dbReference type="Proteomes" id="UP000199220">
    <property type="component" value="Unassembled WGS sequence"/>
</dbReference>